<comment type="caution">
    <text evidence="5">The sequence shown here is derived from an EMBL/GenBank/DDBJ whole genome shotgun (WGS) entry which is preliminary data.</text>
</comment>
<keyword evidence="5" id="KW-0413">Isomerase</keyword>
<gene>
    <name evidence="5" type="ORF">A3B40_06055</name>
</gene>
<dbReference type="AlphaFoldDB" id="A0A1F7IQ26"/>
<evidence type="ECO:0000256" key="2">
    <source>
        <dbReference type="ARBA" id="ARBA00022679"/>
    </source>
</evidence>
<dbReference type="EMBL" id="MGAI01000007">
    <property type="protein sequence ID" value="OGK45463.1"/>
    <property type="molecule type" value="Genomic_DNA"/>
</dbReference>
<evidence type="ECO:0000313" key="6">
    <source>
        <dbReference type="Proteomes" id="UP000178040"/>
    </source>
</evidence>
<keyword evidence="1" id="KW-0963">Cytoplasm</keyword>
<dbReference type="GO" id="GO:0008616">
    <property type="term" value="P:tRNA queuosine(34) biosynthetic process"/>
    <property type="evidence" value="ECO:0007669"/>
    <property type="project" value="UniProtKB-KW"/>
</dbReference>
<keyword evidence="2 5" id="KW-0808">Transferase</keyword>
<dbReference type="InterPro" id="IPR003699">
    <property type="entry name" value="QueA"/>
</dbReference>
<dbReference type="SUPFAM" id="SSF111337">
    <property type="entry name" value="QueA-like"/>
    <property type="match status" value="1"/>
</dbReference>
<proteinExistence type="predicted"/>
<dbReference type="InterPro" id="IPR042118">
    <property type="entry name" value="QueA_dom1"/>
</dbReference>
<accession>A0A1F7IQ26</accession>
<evidence type="ECO:0000256" key="3">
    <source>
        <dbReference type="ARBA" id="ARBA00022691"/>
    </source>
</evidence>
<dbReference type="InterPro" id="IPR036100">
    <property type="entry name" value="QueA_sf"/>
</dbReference>
<evidence type="ECO:0000256" key="4">
    <source>
        <dbReference type="ARBA" id="ARBA00022785"/>
    </source>
</evidence>
<dbReference type="NCBIfam" id="NF001140">
    <property type="entry name" value="PRK00147.1"/>
    <property type="match status" value="1"/>
</dbReference>
<dbReference type="Gene3D" id="2.40.10.240">
    <property type="entry name" value="QueA-like"/>
    <property type="match status" value="1"/>
</dbReference>
<evidence type="ECO:0000313" key="5">
    <source>
        <dbReference type="EMBL" id="OGK45463.1"/>
    </source>
</evidence>
<name>A0A1F7IQ26_9BACT</name>
<reference evidence="5 6" key="1">
    <citation type="journal article" date="2016" name="Nat. Commun.">
        <title>Thousands of microbial genomes shed light on interconnected biogeochemical processes in an aquifer system.</title>
        <authorList>
            <person name="Anantharaman K."/>
            <person name="Brown C.T."/>
            <person name="Hug L.A."/>
            <person name="Sharon I."/>
            <person name="Castelle C.J."/>
            <person name="Probst A.J."/>
            <person name="Thomas B.C."/>
            <person name="Singh A."/>
            <person name="Wilkins M.J."/>
            <person name="Karaoz U."/>
            <person name="Brodie E.L."/>
            <person name="Williams K.H."/>
            <person name="Hubbard S.S."/>
            <person name="Banfield J.F."/>
        </authorList>
    </citation>
    <scope>NUCLEOTIDE SEQUENCE [LARGE SCALE GENOMIC DNA]</scope>
</reference>
<keyword evidence="4" id="KW-0671">Queuosine biosynthesis</keyword>
<protein>
    <submittedName>
        <fullName evidence="5">tRNA preQ1(34) S-adenosylmethionine ribosyltransferase-isomerase QueA</fullName>
    </submittedName>
</protein>
<dbReference type="PANTHER" id="PTHR30307:SF0">
    <property type="entry name" value="S-ADENOSYLMETHIONINE:TRNA RIBOSYLTRANSFERASE-ISOMERASE"/>
    <property type="match status" value="1"/>
</dbReference>
<dbReference type="PANTHER" id="PTHR30307">
    <property type="entry name" value="S-ADENOSYLMETHIONINE:TRNA RIBOSYLTRANSFERASE-ISOMERASE"/>
    <property type="match status" value="1"/>
</dbReference>
<sequence length="350" mass="40630">MFNWNIYDYSLPKNLLAKTPATPRDTSRLFIYNSKTDSIKFDRFFNLDKYLPKKSFLVLNDTKVLPARIELGKQNGGKVICLLLLNELTKLRKNNLVKALVDRKTKIGEKLFIDNTYYFEVIDQNNKIFLLKFKFSPQLLYRKLIKKGKTPVPLYLRKTPLNEKQLRKKYQTIFAKKGNIGSVAAPTASLHFSGRVFAKLEKRKIEKFFITLQVGLGTFAPLEKENLFQKKLPAEIFKVTPSIFEKLKKLKFQSFKLVASGTTTVRALESKFSGQNGSTGKTELFIFPPYKFKMVDILLTNFHLPRSSLMLLVEAFLQYKKAKRHLVDLYKIAIKEKFRFYSFGDAMLIL</sequence>
<dbReference type="Gene3D" id="3.40.1780.10">
    <property type="entry name" value="QueA-like"/>
    <property type="match status" value="1"/>
</dbReference>
<dbReference type="Proteomes" id="UP000178040">
    <property type="component" value="Unassembled WGS sequence"/>
</dbReference>
<evidence type="ECO:0000256" key="1">
    <source>
        <dbReference type="ARBA" id="ARBA00022490"/>
    </source>
</evidence>
<organism evidence="5 6">
    <name type="scientific">Candidatus Roizmanbacteria bacterium RIFCSPLOWO2_01_FULL_37_16</name>
    <dbReference type="NCBI Taxonomy" id="1802058"/>
    <lineage>
        <taxon>Bacteria</taxon>
        <taxon>Candidatus Roizmaniibacteriota</taxon>
    </lineage>
</organism>
<dbReference type="InterPro" id="IPR042119">
    <property type="entry name" value="QueA_dom2"/>
</dbReference>
<dbReference type="NCBIfam" id="TIGR00113">
    <property type="entry name" value="queA"/>
    <property type="match status" value="1"/>
</dbReference>
<dbReference type="GO" id="GO:0051075">
    <property type="term" value="F:S-adenosylmethionine:tRNA ribosyltransferase-isomerase activity"/>
    <property type="evidence" value="ECO:0007669"/>
    <property type="project" value="TreeGrafter"/>
</dbReference>
<keyword evidence="3" id="KW-0949">S-adenosyl-L-methionine</keyword>
<dbReference type="Pfam" id="PF02547">
    <property type="entry name" value="Queuosine_synth"/>
    <property type="match status" value="1"/>
</dbReference>